<accession>A0A9X3B6P0</accession>
<reference evidence="2" key="1">
    <citation type="submission" date="2022-08" db="EMBL/GenBank/DDBJ databases">
        <title>Chelativorans sichuanense sp. nov., a paraffin oil-degrading bacterium isolated from a mixture of oil-based drill cuttings and paddy soil.</title>
        <authorList>
            <person name="Yu J."/>
            <person name="Liu H."/>
            <person name="Chen Q."/>
        </authorList>
    </citation>
    <scope>NUCLEOTIDE SEQUENCE</scope>
    <source>
        <strain evidence="2">SCAU 2101</strain>
    </source>
</reference>
<comment type="caution">
    <text evidence="2">The sequence shown here is derived from an EMBL/GenBank/DDBJ whole genome shotgun (WGS) entry which is preliminary data.</text>
</comment>
<dbReference type="RefSeq" id="WP_261515589.1">
    <property type="nucleotide sequence ID" value="NZ_JAODNV010000010.1"/>
</dbReference>
<feature type="compositionally biased region" description="Basic residues" evidence="1">
    <location>
        <begin position="66"/>
        <end position="80"/>
    </location>
</feature>
<evidence type="ECO:0000313" key="2">
    <source>
        <dbReference type="EMBL" id="MCT8990712.1"/>
    </source>
</evidence>
<evidence type="ECO:0000256" key="1">
    <source>
        <dbReference type="SAM" id="MobiDB-lite"/>
    </source>
</evidence>
<dbReference type="AlphaFoldDB" id="A0A9X3B6P0"/>
<keyword evidence="3" id="KW-1185">Reference proteome</keyword>
<proteinExistence type="predicted"/>
<evidence type="ECO:0000313" key="3">
    <source>
        <dbReference type="Proteomes" id="UP001149009"/>
    </source>
</evidence>
<protein>
    <submittedName>
        <fullName evidence="2">Uncharacterized protein</fullName>
    </submittedName>
</protein>
<organism evidence="2 3">
    <name type="scientific">Chelativorans petroleitrophicus</name>
    <dbReference type="NCBI Taxonomy" id="2975484"/>
    <lineage>
        <taxon>Bacteria</taxon>
        <taxon>Pseudomonadati</taxon>
        <taxon>Pseudomonadota</taxon>
        <taxon>Alphaproteobacteria</taxon>
        <taxon>Hyphomicrobiales</taxon>
        <taxon>Phyllobacteriaceae</taxon>
        <taxon>Chelativorans</taxon>
    </lineage>
</organism>
<feature type="compositionally biased region" description="Basic and acidic residues" evidence="1">
    <location>
        <begin position="23"/>
        <end position="65"/>
    </location>
</feature>
<feature type="region of interest" description="Disordered" evidence="1">
    <location>
        <begin position="1"/>
        <end position="80"/>
    </location>
</feature>
<gene>
    <name evidence="2" type="ORF">NYR54_10475</name>
</gene>
<dbReference type="EMBL" id="JAODNV010000010">
    <property type="protein sequence ID" value="MCT8990712.1"/>
    <property type="molecule type" value="Genomic_DNA"/>
</dbReference>
<dbReference type="Proteomes" id="UP001149009">
    <property type="component" value="Unassembled WGS sequence"/>
</dbReference>
<sequence length="80" mass="9273">MNPAITKDTLFPPRKTNPATRAEATDRAARAIIEEEKKQREAKTARLRQARLEMEARQPKPEPVKSRNRRKPAGTRRQVR</sequence>
<name>A0A9X3B6P0_9HYPH</name>